<dbReference type="InterPro" id="IPR014258">
    <property type="entry name" value="CAP_domain_YkwD-like"/>
</dbReference>
<dbReference type="CDD" id="cd05379">
    <property type="entry name" value="CAP_bacterial"/>
    <property type="match status" value="1"/>
</dbReference>
<evidence type="ECO:0000256" key="1">
    <source>
        <dbReference type="SAM" id="MobiDB-lite"/>
    </source>
</evidence>
<dbReference type="EMBL" id="BHYK01000001">
    <property type="protein sequence ID" value="GCD08486.1"/>
    <property type="molecule type" value="Genomic_DNA"/>
</dbReference>
<comment type="caution">
    <text evidence="3">The sequence shown here is derived from an EMBL/GenBank/DDBJ whole genome shotgun (WGS) entry which is preliminary data.</text>
</comment>
<protein>
    <recommendedName>
        <fullName evidence="2">SCP domain-containing protein</fullName>
    </recommendedName>
</protein>
<feature type="domain" description="SCP" evidence="2">
    <location>
        <begin position="173"/>
        <end position="288"/>
    </location>
</feature>
<accession>A0A401UG62</accession>
<dbReference type="InterPro" id="IPR014044">
    <property type="entry name" value="CAP_dom"/>
</dbReference>
<dbReference type="NCBIfam" id="TIGR02909">
    <property type="entry name" value="spore_YkwD"/>
    <property type="match status" value="1"/>
</dbReference>
<reference evidence="3 4" key="1">
    <citation type="submission" date="2018-11" db="EMBL/GenBank/DDBJ databases">
        <title>Genome sequencing and assembly of Clostridium tagluense strain A121.</title>
        <authorList>
            <person name="Murakami T."/>
            <person name="Segawa T."/>
            <person name="Shcherbakova V.A."/>
            <person name="Mori H."/>
            <person name="Yoshimura Y."/>
        </authorList>
    </citation>
    <scope>NUCLEOTIDE SEQUENCE [LARGE SCALE GENOMIC DNA]</scope>
    <source>
        <strain evidence="3 4">A121</strain>
    </source>
</reference>
<gene>
    <name evidence="3" type="ORF">Ctaglu_01090</name>
</gene>
<proteinExistence type="predicted"/>
<dbReference type="PANTHER" id="PTHR31157:SF1">
    <property type="entry name" value="SCP DOMAIN-CONTAINING PROTEIN"/>
    <property type="match status" value="1"/>
</dbReference>
<name>A0A401UG62_9CLOT</name>
<sequence length="291" mass="31262">MQKPHLDDIMCIQREKLTLCIKIMKVRYKKMKKTLRTLILTLGVLATTGISSAVYAQDCNTTNYKVVNAQDSKTINCTVKAGDSLKDMCAKYGVVVPKGLDAKPQVSNTCKATATKVAPAKTTPSKATPAPVKTAPTKATPAPAATPVKPAPTKAPTATNLTENNKLEKEVVTLVNQERAKQGLAPLKDNSQLSNVARTKSEDMVANNYFSHTSPTYGSPFDMMKKFGITYNAAGENIAMGQQTAASVMNGWMNSPGHKANILSANFTEIGVGVAKDKSGTIYWTQEFIGK</sequence>
<evidence type="ECO:0000313" key="3">
    <source>
        <dbReference type="EMBL" id="GCD08486.1"/>
    </source>
</evidence>
<dbReference type="SUPFAM" id="SSF55797">
    <property type="entry name" value="PR-1-like"/>
    <property type="match status" value="1"/>
</dbReference>
<dbReference type="AlphaFoldDB" id="A0A401UG62"/>
<evidence type="ECO:0000313" key="4">
    <source>
        <dbReference type="Proteomes" id="UP000287872"/>
    </source>
</evidence>
<evidence type="ECO:0000259" key="2">
    <source>
        <dbReference type="Pfam" id="PF00188"/>
    </source>
</evidence>
<feature type="region of interest" description="Disordered" evidence="1">
    <location>
        <begin position="120"/>
        <end position="159"/>
    </location>
</feature>
<dbReference type="Gene3D" id="3.40.33.10">
    <property type="entry name" value="CAP"/>
    <property type="match status" value="1"/>
</dbReference>
<dbReference type="InterPro" id="IPR035940">
    <property type="entry name" value="CAP_sf"/>
</dbReference>
<dbReference type="Pfam" id="PF00188">
    <property type="entry name" value="CAP"/>
    <property type="match status" value="1"/>
</dbReference>
<keyword evidence="4" id="KW-1185">Reference proteome</keyword>
<dbReference type="Proteomes" id="UP000287872">
    <property type="component" value="Unassembled WGS sequence"/>
</dbReference>
<organism evidence="3 4">
    <name type="scientific">Clostridium tagluense</name>
    <dbReference type="NCBI Taxonomy" id="360422"/>
    <lineage>
        <taxon>Bacteria</taxon>
        <taxon>Bacillati</taxon>
        <taxon>Bacillota</taxon>
        <taxon>Clostridia</taxon>
        <taxon>Eubacteriales</taxon>
        <taxon>Clostridiaceae</taxon>
        <taxon>Clostridium</taxon>
    </lineage>
</organism>
<dbReference type="PANTHER" id="PTHR31157">
    <property type="entry name" value="SCP DOMAIN-CONTAINING PROTEIN"/>
    <property type="match status" value="1"/>
</dbReference>